<evidence type="ECO:0000313" key="2">
    <source>
        <dbReference type="EMBL" id="OAT09969.1"/>
    </source>
</evidence>
<dbReference type="VEuPathDB" id="FungiDB:BDBG_17289"/>
<dbReference type="KEGG" id="bgh:BDBG_17289"/>
<proteinExistence type="predicted"/>
<dbReference type="Proteomes" id="UP000002038">
    <property type="component" value="Unassembled WGS sequence"/>
</dbReference>
<evidence type="ECO:0000313" key="3">
    <source>
        <dbReference type="Proteomes" id="UP000002038"/>
    </source>
</evidence>
<keyword evidence="1" id="KW-0472">Membrane</keyword>
<sequence length="105" mass="12204">MSNVKYFTFFLLPGFIDCFLMFILSHRPPARPGPRPLQQPRITRITRYIHSFLPTSKKKPVSNFDRNNGVYRPEISLFQALQHHPSNARARSGCTAMSPSPRYPW</sequence>
<feature type="transmembrane region" description="Helical" evidence="1">
    <location>
        <begin position="6"/>
        <end position="25"/>
    </location>
</feature>
<organism evidence="2 3">
    <name type="scientific">Blastomyces gilchristii (strain SLH14081)</name>
    <name type="common">Blastomyces dermatitidis</name>
    <dbReference type="NCBI Taxonomy" id="559298"/>
    <lineage>
        <taxon>Eukaryota</taxon>
        <taxon>Fungi</taxon>
        <taxon>Dikarya</taxon>
        <taxon>Ascomycota</taxon>
        <taxon>Pezizomycotina</taxon>
        <taxon>Eurotiomycetes</taxon>
        <taxon>Eurotiomycetidae</taxon>
        <taxon>Onygenales</taxon>
        <taxon>Ajellomycetaceae</taxon>
        <taxon>Blastomyces</taxon>
    </lineage>
</organism>
<keyword evidence="1" id="KW-0812">Transmembrane</keyword>
<evidence type="ECO:0000256" key="1">
    <source>
        <dbReference type="SAM" id="Phobius"/>
    </source>
</evidence>
<reference evidence="3" key="1">
    <citation type="journal article" date="2015" name="PLoS Genet.">
        <title>The dynamic genome and transcriptome of the human fungal pathogen Blastomyces and close relative Emmonsia.</title>
        <authorList>
            <person name="Munoz J.F."/>
            <person name="Gauthier G.M."/>
            <person name="Desjardins C.A."/>
            <person name="Gallo J.E."/>
            <person name="Holder J."/>
            <person name="Sullivan T.D."/>
            <person name="Marty A.J."/>
            <person name="Carmen J.C."/>
            <person name="Chen Z."/>
            <person name="Ding L."/>
            <person name="Gujja S."/>
            <person name="Magrini V."/>
            <person name="Misas E."/>
            <person name="Mitreva M."/>
            <person name="Priest M."/>
            <person name="Saif S."/>
            <person name="Whiston E.A."/>
            <person name="Young S."/>
            <person name="Zeng Q."/>
            <person name="Goldman W.E."/>
            <person name="Mardis E.R."/>
            <person name="Taylor J.W."/>
            <person name="McEwen J.G."/>
            <person name="Clay O.K."/>
            <person name="Klein B.S."/>
            <person name="Cuomo C.A."/>
        </authorList>
    </citation>
    <scope>NUCLEOTIDE SEQUENCE [LARGE SCALE GENOMIC DNA]</scope>
    <source>
        <strain evidence="3">SLH14081</strain>
    </source>
</reference>
<protein>
    <submittedName>
        <fullName evidence="2">Uncharacterized protein</fullName>
    </submittedName>
</protein>
<dbReference type="GeneID" id="42529055"/>
<dbReference type="RefSeq" id="XP_031579092.1">
    <property type="nucleotide sequence ID" value="XM_031725044.1"/>
</dbReference>
<gene>
    <name evidence="2" type="ORF">BDBG_17289</name>
</gene>
<keyword evidence="1" id="KW-1133">Transmembrane helix</keyword>
<dbReference type="EMBL" id="GG657458">
    <property type="protein sequence ID" value="OAT09969.1"/>
    <property type="molecule type" value="Genomic_DNA"/>
</dbReference>
<dbReference type="AlphaFoldDB" id="A0A179URW1"/>
<name>A0A179URW1_BLAGS</name>
<accession>A0A179URW1</accession>
<keyword evidence="3" id="KW-1185">Reference proteome</keyword>